<feature type="compositionally biased region" description="Pro residues" evidence="1">
    <location>
        <begin position="214"/>
        <end position="230"/>
    </location>
</feature>
<dbReference type="EMBL" id="JACHLR010000012">
    <property type="protein sequence ID" value="MBB4859564.1"/>
    <property type="molecule type" value="Genomic_DNA"/>
</dbReference>
<evidence type="ECO:0000313" key="5">
    <source>
        <dbReference type="Proteomes" id="UP000555448"/>
    </source>
</evidence>
<keyword evidence="2" id="KW-0812">Transmembrane</keyword>
<sequence length="411" mass="42753">MRAAFGRITLNSSAAWAGALLLAHPAAAQDAGSVETYRLPDPNQTQAPRVQGPVDPDNPYSSPTRTPQPERSATPTPSPAPAPRINLPAPPREDVRATSRATPTPRATTAAPAPDESPSPARLPSSAEPAPRPVVDTLPSSSPAPAATSTDDAPLVLPAAPVESASDRTWWILGGAAAVVLAGGAFLLLRRRRSAATQDMEEAPPLAPVAEPVPLRPRPAPAPVATPPAAAPRSEPTVSEPFAIAATFKPQAIRLSLVYATLQYEIELTNAGATPLPSLVVRGDLMSAHASIPTAQQLAPLPEALEAKHELAALAPGESTTVKGEVRVPIQQIRPLVKGSASFLVPLARFCLVAPDRTFVRRVFTVGPRDAGNGAIASVRLDAGPRNLRELDAREIEAARGFVLDPVAAHG</sequence>
<evidence type="ECO:0000313" key="4">
    <source>
        <dbReference type="EMBL" id="MBB4859564.1"/>
    </source>
</evidence>
<evidence type="ECO:0000256" key="1">
    <source>
        <dbReference type="SAM" id="MobiDB-lite"/>
    </source>
</evidence>
<name>A0A7W7NXK6_9SPHN</name>
<evidence type="ECO:0008006" key="6">
    <source>
        <dbReference type="Google" id="ProtNLM"/>
    </source>
</evidence>
<dbReference type="RefSeq" id="WP_184246667.1">
    <property type="nucleotide sequence ID" value="NZ_JACHLR010000012.1"/>
</dbReference>
<feature type="region of interest" description="Disordered" evidence="1">
    <location>
        <begin position="197"/>
        <end position="234"/>
    </location>
</feature>
<comment type="caution">
    <text evidence="4">The sequence shown here is derived from an EMBL/GenBank/DDBJ whole genome shotgun (WGS) entry which is preliminary data.</text>
</comment>
<proteinExistence type="predicted"/>
<feature type="compositionally biased region" description="Low complexity" evidence="1">
    <location>
        <begin position="136"/>
        <end position="152"/>
    </location>
</feature>
<keyword evidence="5" id="KW-1185">Reference proteome</keyword>
<reference evidence="4 5" key="1">
    <citation type="submission" date="2020-08" db="EMBL/GenBank/DDBJ databases">
        <title>Functional genomics of gut bacteria from endangered species of beetles.</title>
        <authorList>
            <person name="Carlos-Shanley C."/>
        </authorList>
    </citation>
    <scope>NUCLEOTIDE SEQUENCE [LARGE SCALE GENOMIC DNA]</scope>
    <source>
        <strain evidence="4 5">S00245</strain>
    </source>
</reference>
<dbReference type="Proteomes" id="UP000555448">
    <property type="component" value="Unassembled WGS sequence"/>
</dbReference>
<gene>
    <name evidence="4" type="ORF">HNO88_002893</name>
</gene>
<keyword evidence="2" id="KW-0472">Membrane</keyword>
<feature type="signal peptide" evidence="3">
    <location>
        <begin position="1"/>
        <end position="28"/>
    </location>
</feature>
<accession>A0A7W7NXK6</accession>
<feature type="region of interest" description="Disordered" evidence="1">
    <location>
        <begin position="29"/>
        <end position="152"/>
    </location>
</feature>
<feature type="chain" id="PRO_5030691234" description="LPXTG cell wall anchor domain-containing protein" evidence="3">
    <location>
        <begin position="29"/>
        <end position="411"/>
    </location>
</feature>
<protein>
    <recommendedName>
        <fullName evidence="6">LPXTG cell wall anchor domain-containing protein</fullName>
    </recommendedName>
</protein>
<feature type="compositionally biased region" description="Low complexity" evidence="1">
    <location>
        <begin position="98"/>
        <end position="120"/>
    </location>
</feature>
<dbReference type="PRINTS" id="PR01217">
    <property type="entry name" value="PRICHEXTENSN"/>
</dbReference>
<keyword evidence="2" id="KW-1133">Transmembrane helix</keyword>
<feature type="compositionally biased region" description="Polar residues" evidence="1">
    <location>
        <begin position="59"/>
        <end position="71"/>
    </location>
</feature>
<feature type="transmembrane region" description="Helical" evidence="2">
    <location>
        <begin position="170"/>
        <end position="189"/>
    </location>
</feature>
<keyword evidence="3" id="KW-0732">Signal</keyword>
<evidence type="ECO:0000256" key="3">
    <source>
        <dbReference type="SAM" id="SignalP"/>
    </source>
</evidence>
<dbReference type="AlphaFoldDB" id="A0A7W7NXK6"/>
<organism evidence="4 5">
    <name type="scientific">Novosphingobium chloroacetimidivorans</name>
    <dbReference type="NCBI Taxonomy" id="1428314"/>
    <lineage>
        <taxon>Bacteria</taxon>
        <taxon>Pseudomonadati</taxon>
        <taxon>Pseudomonadota</taxon>
        <taxon>Alphaproteobacteria</taxon>
        <taxon>Sphingomonadales</taxon>
        <taxon>Sphingomonadaceae</taxon>
        <taxon>Novosphingobium</taxon>
    </lineage>
</organism>
<evidence type="ECO:0000256" key="2">
    <source>
        <dbReference type="SAM" id="Phobius"/>
    </source>
</evidence>